<accession>A0A6G1HC27</accession>
<dbReference type="EMBL" id="ML977141">
    <property type="protein sequence ID" value="KAF1990569.1"/>
    <property type="molecule type" value="Genomic_DNA"/>
</dbReference>
<feature type="transmembrane region" description="Helical" evidence="1">
    <location>
        <begin position="26"/>
        <end position="42"/>
    </location>
</feature>
<organism evidence="2 3">
    <name type="scientific">Aulographum hederae CBS 113979</name>
    <dbReference type="NCBI Taxonomy" id="1176131"/>
    <lineage>
        <taxon>Eukaryota</taxon>
        <taxon>Fungi</taxon>
        <taxon>Dikarya</taxon>
        <taxon>Ascomycota</taxon>
        <taxon>Pezizomycotina</taxon>
        <taxon>Dothideomycetes</taxon>
        <taxon>Pleosporomycetidae</taxon>
        <taxon>Aulographales</taxon>
        <taxon>Aulographaceae</taxon>
    </lineage>
</organism>
<dbReference type="Proteomes" id="UP000800041">
    <property type="component" value="Unassembled WGS sequence"/>
</dbReference>
<evidence type="ECO:0000256" key="1">
    <source>
        <dbReference type="SAM" id="Phobius"/>
    </source>
</evidence>
<proteinExistence type="predicted"/>
<keyword evidence="1" id="KW-1133">Transmembrane helix</keyword>
<keyword evidence="3" id="KW-1185">Reference proteome</keyword>
<evidence type="ECO:0000313" key="3">
    <source>
        <dbReference type="Proteomes" id="UP000800041"/>
    </source>
</evidence>
<evidence type="ECO:0000313" key="2">
    <source>
        <dbReference type="EMBL" id="KAF1990569.1"/>
    </source>
</evidence>
<reference evidence="2" key="1">
    <citation type="journal article" date="2020" name="Stud. Mycol.">
        <title>101 Dothideomycetes genomes: a test case for predicting lifestyles and emergence of pathogens.</title>
        <authorList>
            <person name="Haridas S."/>
            <person name="Albert R."/>
            <person name="Binder M."/>
            <person name="Bloem J."/>
            <person name="Labutti K."/>
            <person name="Salamov A."/>
            <person name="Andreopoulos B."/>
            <person name="Baker S."/>
            <person name="Barry K."/>
            <person name="Bills G."/>
            <person name="Bluhm B."/>
            <person name="Cannon C."/>
            <person name="Castanera R."/>
            <person name="Culley D."/>
            <person name="Daum C."/>
            <person name="Ezra D."/>
            <person name="Gonzalez J."/>
            <person name="Henrissat B."/>
            <person name="Kuo A."/>
            <person name="Liang C."/>
            <person name="Lipzen A."/>
            <person name="Lutzoni F."/>
            <person name="Magnuson J."/>
            <person name="Mondo S."/>
            <person name="Nolan M."/>
            <person name="Ohm R."/>
            <person name="Pangilinan J."/>
            <person name="Park H.-J."/>
            <person name="Ramirez L."/>
            <person name="Alfaro M."/>
            <person name="Sun H."/>
            <person name="Tritt A."/>
            <person name="Yoshinaga Y."/>
            <person name="Zwiers L.-H."/>
            <person name="Turgeon B."/>
            <person name="Goodwin S."/>
            <person name="Spatafora J."/>
            <person name="Crous P."/>
            <person name="Grigoriev I."/>
        </authorList>
    </citation>
    <scope>NUCLEOTIDE SEQUENCE</scope>
    <source>
        <strain evidence="2">CBS 113979</strain>
    </source>
</reference>
<name>A0A6G1HC27_9PEZI</name>
<gene>
    <name evidence="2" type="ORF">K402DRAFT_198963</name>
</gene>
<dbReference type="AlphaFoldDB" id="A0A6G1HC27"/>
<keyword evidence="1" id="KW-0812">Transmembrane</keyword>
<protein>
    <submittedName>
        <fullName evidence="2">Uncharacterized protein</fullName>
    </submittedName>
</protein>
<sequence>MHTEATLLHSTRSMHTEGADLSGRNLDGLILMFCSTFFLLWIRSELGGIKVGIGEKAGSFFFLFDLLDKLVESLHFAV</sequence>
<keyword evidence="1" id="KW-0472">Membrane</keyword>